<keyword evidence="7 11" id="KW-0067">ATP-binding</keyword>
<dbReference type="PIRSF" id="PIRSF006293">
    <property type="entry name" value="ExsB"/>
    <property type="match status" value="1"/>
</dbReference>
<reference evidence="12 13" key="1">
    <citation type="submission" date="2017-02" db="EMBL/GenBank/DDBJ databases">
        <authorList>
            <person name="Peterson S.W."/>
        </authorList>
    </citation>
    <scope>NUCLEOTIDE SEQUENCE [LARGE SCALE GENOMIC DNA]</scope>
    <source>
        <strain evidence="12 13">3F5N</strain>
    </source>
</reference>
<comment type="similarity">
    <text evidence="8 11">Belongs to the QueC family.</text>
</comment>
<dbReference type="HAMAP" id="MF_01633">
    <property type="entry name" value="QueC"/>
    <property type="match status" value="1"/>
</dbReference>
<organism evidence="12 13">
    <name type="scientific">Brevundimonas diminuta 3F5N</name>
    <dbReference type="NCBI Taxonomy" id="1255603"/>
    <lineage>
        <taxon>Bacteria</taxon>
        <taxon>Pseudomonadati</taxon>
        <taxon>Pseudomonadota</taxon>
        <taxon>Alphaproteobacteria</taxon>
        <taxon>Caulobacterales</taxon>
        <taxon>Caulobacteraceae</taxon>
        <taxon>Brevundimonas</taxon>
    </lineage>
</organism>
<feature type="binding site" evidence="11">
    <location>
        <position position="216"/>
    </location>
    <ligand>
        <name>Zn(2+)</name>
        <dbReference type="ChEBI" id="CHEBI:29105"/>
    </ligand>
</feature>
<gene>
    <name evidence="11" type="primary">queC</name>
    <name evidence="12" type="ORF">FM111_08715</name>
</gene>
<comment type="pathway">
    <text evidence="1 11">Purine metabolism; 7-cyano-7-deazaguanine biosynthesis.</text>
</comment>
<dbReference type="RefSeq" id="WP_087140593.1">
    <property type="nucleotide sequence ID" value="NZ_FUIE01000045.1"/>
</dbReference>
<evidence type="ECO:0000256" key="1">
    <source>
        <dbReference type="ARBA" id="ARBA00005061"/>
    </source>
</evidence>
<accession>A0A1R4G289</accession>
<comment type="catalytic activity">
    <reaction evidence="10 11">
        <text>7-carboxy-7-carbaguanine + NH4(+) + 2 ATP = 7-cyano-7-carbaguanine + 2 AMP + 2 diphosphate + 2 H(+)</text>
        <dbReference type="Rhea" id="RHEA:27982"/>
        <dbReference type="ChEBI" id="CHEBI:15378"/>
        <dbReference type="ChEBI" id="CHEBI:28938"/>
        <dbReference type="ChEBI" id="CHEBI:30616"/>
        <dbReference type="ChEBI" id="CHEBI:33019"/>
        <dbReference type="ChEBI" id="CHEBI:45075"/>
        <dbReference type="ChEBI" id="CHEBI:61036"/>
        <dbReference type="ChEBI" id="CHEBI:456215"/>
        <dbReference type="EC" id="6.3.4.20"/>
    </reaction>
</comment>
<dbReference type="EC" id="6.3.4.20" evidence="9 11"/>
<dbReference type="GO" id="GO:0016879">
    <property type="term" value="F:ligase activity, forming carbon-nitrogen bonds"/>
    <property type="evidence" value="ECO:0007669"/>
    <property type="project" value="UniProtKB-UniRule"/>
</dbReference>
<keyword evidence="5 11" id="KW-0671">Queuosine biosynthesis</keyword>
<dbReference type="PANTHER" id="PTHR42914:SF1">
    <property type="entry name" value="7-CYANO-7-DEAZAGUANINE SYNTHASE"/>
    <property type="match status" value="1"/>
</dbReference>
<comment type="function">
    <text evidence="11">Catalyzes the ATP-dependent conversion of 7-carboxy-7-deazaguanine (CDG) to 7-cyano-7-deazaguanine (preQ(0)).</text>
</comment>
<keyword evidence="4 11" id="KW-0547">Nucleotide-binding</keyword>
<dbReference type="Gene3D" id="3.40.50.620">
    <property type="entry name" value="HUPs"/>
    <property type="match status" value="1"/>
</dbReference>
<sequence length="230" mass="25402">MSGALVLFSGGQDSATCLAWALDRFERVETLGFDYGQRHRNELDARKTVLDRIQIFPQWAGRLGEDRILDLGVLGEISDTALTQDMAIATAASGLPNTFVPGRNLLFLTFAAAIAYRRGLKHVVTGVCETDYSGYPDCRDDTIKALQVALNLGMETRLVLETPLMWIDKAQTWALAEQLGGPDLVELIRAETLTCYKGDAETQNPWGRGCGECPACDLRRNGFERWRAAT</sequence>
<evidence type="ECO:0000313" key="12">
    <source>
        <dbReference type="EMBL" id="SJM62092.1"/>
    </source>
</evidence>
<dbReference type="Pfam" id="PF06508">
    <property type="entry name" value="QueC"/>
    <property type="match status" value="1"/>
</dbReference>
<evidence type="ECO:0000256" key="4">
    <source>
        <dbReference type="ARBA" id="ARBA00022741"/>
    </source>
</evidence>
<dbReference type="Proteomes" id="UP000195766">
    <property type="component" value="Unassembled WGS sequence"/>
</dbReference>
<dbReference type="GO" id="GO:0005524">
    <property type="term" value="F:ATP binding"/>
    <property type="evidence" value="ECO:0007669"/>
    <property type="project" value="UniProtKB-UniRule"/>
</dbReference>
<evidence type="ECO:0000313" key="13">
    <source>
        <dbReference type="Proteomes" id="UP000195766"/>
    </source>
</evidence>
<dbReference type="GO" id="GO:0008270">
    <property type="term" value="F:zinc ion binding"/>
    <property type="evidence" value="ECO:0007669"/>
    <property type="project" value="UniProtKB-UniRule"/>
</dbReference>
<dbReference type="UniPathway" id="UPA00391"/>
<evidence type="ECO:0000256" key="3">
    <source>
        <dbReference type="ARBA" id="ARBA00022723"/>
    </source>
</evidence>
<evidence type="ECO:0000256" key="11">
    <source>
        <dbReference type="HAMAP-Rule" id="MF_01633"/>
    </source>
</evidence>
<dbReference type="CDD" id="cd01995">
    <property type="entry name" value="QueC-like"/>
    <property type="match status" value="1"/>
</dbReference>
<feature type="binding site" evidence="11">
    <location>
        <begin position="8"/>
        <end position="18"/>
    </location>
    <ligand>
        <name>ATP</name>
        <dbReference type="ChEBI" id="CHEBI:30616"/>
    </ligand>
</feature>
<evidence type="ECO:0000256" key="5">
    <source>
        <dbReference type="ARBA" id="ARBA00022785"/>
    </source>
</evidence>
<feature type="binding site" evidence="11">
    <location>
        <position position="210"/>
    </location>
    <ligand>
        <name>Zn(2+)</name>
        <dbReference type="ChEBI" id="CHEBI:29105"/>
    </ligand>
</feature>
<dbReference type="NCBIfam" id="TIGR00364">
    <property type="entry name" value="7-cyano-7-deazaguanine synthase QueC"/>
    <property type="match status" value="1"/>
</dbReference>
<proteinExistence type="inferred from homology"/>
<dbReference type="InterPro" id="IPR014729">
    <property type="entry name" value="Rossmann-like_a/b/a_fold"/>
</dbReference>
<feature type="binding site" evidence="11">
    <location>
        <position position="213"/>
    </location>
    <ligand>
        <name>Zn(2+)</name>
        <dbReference type="ChEBI" id="CHEBI:29105"/>
    </ligand>
</feature>
<evidence type="ECO:0000256" key="9">
    <source>
        <dbReference type="ARBA" id="ARBA00039149"/>
    </source>
</evidence>
<comment type="cofactor">
    <cofactor evidence="11">
        <name>Zn(2+)</name>
        <dbReference type="ChEBI" id="CHEBI:29105"/>
    </cofactor>
    <text evidence="11">Binds 1 zinc ion per subunit.</text>
</comment>
<evidence type="ECO:0000256" key="7">
    <source>
        <dbReference type="ARBA" id="ARBA00022840"/>
    </source>
</evidence>
<dbReference type="OrthoDB" id="9789567at2"/>
<keyword evidence="6 11" id="KW-0862">Zinc</keyword>
<keyword evidence="2 11" id="KW-0436">Ligase</keyword>
<dbReference type="PANTHER" id="PTHR42914">
    <property type="entry name" value="7-CYANO-7-DEAZAGUANINE SYNTHASE"/>
    <property type="match status" value="1"/>
</dbReference>
<name>A0A1R4G289_BREDI</name>
<protein>
    <recommendedName>
        <fullName evidence="9 11">7-cyano-7-deazaguanine synthase</fullName>
        <ecNumber evidence="9 11">6.3.4.20</ecNumber>
    </recommendedName>
    <alternativeName>
        <fullName evidence="11">7-cyano-7-carbaguanine synthase</fullName>
    </alternativeName>
    <alternativeName>
        <fullName evidence="11">PreQ(0) synthase</fullName>
    </alternativeName>
    <alternativeName>
        <fullName evidence="11">Queuosine biosynthesis protein QueC</fullName>
    </alternativeName>
</protein>
<dbReference type="GO" id="GO:0008616">
    <property type="term" value="P:tRNA queuosine(34) biosynthetic process"/>
    <property type="evidence" value="ECO:0007669"/>
    <property type="project" value="UniProtKB-UniRule"/>
</dbReference>
<keyword evidence="3 11" id="KW-0479">Metal-binding</keyword>
<dbReference type="EMBL" id="FUIE01000045">
    <property type="protein sequence ID" value="SJM62092.1"/>
    <property type="molecule type" value="Genomic_DNA"/>
</dbReference>
<evidence type="ECO:0000256" key="2">
    <source>
        <dbReference type="ARBA" id="ARBA00022598"/>
    </source>
</evidence>
<dbReference type="InterPro" id="IPR018317">
    <property type="entry name" value="QueC"/>
</dbReference>
<dbReference type="SUPFAM" id="SSF52402">
    <property type="entry name" value="Adenine nucleotide alpha hydrolases-like"/>
    <property type="match status" value="1"/>
</dbReference>
<evidence type="ECO:0000256" key="8">
    <source>
        <dbReference type="ARBA" id="ARBA00037993"/>
    </source>
</evidence>
<feature type="binding site" evidence="11">
    <location>
        <position position="195"/>
    </location>
    <ligand>
        <name>Zn(2+)</name>
        <dbReference type="ChEBI" id="CHEBI:29105"/>
    </ligand>
</feature>
<evidence type="ECO:0000256" key="10">
    <source>
        <dbReference type="ARBA" id="ARBA00047890"/>
    </source>
</evidence>
<dbReference type="AlphaFoldDB" id="A0A1R4G289"/>
<evidence type="ECO:0000256" key="6">
    <source>
        <dbReference type="ARBA" id="ARBA00022833"/>
    </source>
</evidence>